<sequence length="86" mass="9881">MEKMSDLPRELVEEILSRVPVKSMREVRLTCKTWNALSKHIGKAEAAREGEFLGIAKNQDQLASWQVVTQPATVYSDERKQRQNQP</sequence>
<feature type="domain" description="F-box" evidence="1">
    <location>
        <begin position="1"/>
        <end position="37"/>
    </location>
</feature>
<evidence type="ECO:0000313" key="3">
    <source>
        <dbReference type="Proteomes" id="UP000426265"/>
    </source>
</evidence>
<evidence type="ECO:0000313" key="2">
    <source>
        <dbReference type="EMBL" id="VYS54341.1"/>
    </source>
</evidence>
<gene>
    <name evidence="2" type="ORF">AN1_LOCUS9798</name>
</gene>
<name>A0A654F967_ARATH</name>
<dbReference type="InterPro" id="IPR001810">
    <property type="entry name" value="F-box_dom"/>
</dbReference>
<dbReference type="PROSITE" id="PS50181">
    <property type="entry name" value="FBOX"/>
    <property type="match status" value="1"/>
</dbReference>
<dbReference type="Proteomes" id="UP000426265">
    <property type="component" value="Unassembled WGS sequence"/>
</dbReference>
<dbReference type="InterPro" id="IPR036047">
    <property type="entry name" value="F-box-like_dom_sf"/>
</dbReference>
<accession>A0A654F967</accession>
<reference evidence="2 3" key="1">
    <citation type="submission" date="2019-11" db="EMBL/GenBank/DDBJ databases">
        <authorList>
            <person name="Jiao W.-B."/>
            <person name="Schneeberger K."/>
        </authorList>
    </citation>
    <scope>NUCLEOTIDE SEQUENCE [LARGE SCALE GENOMIC DNA]</scope>
    <source>
        <strain evidence="3">cv. An-1</strain>
    </source>
</reference>
<dbReference type="SUPFAM" id="SSF81383">
    <property type="entry name" value="F-box domain"/>
    <property type="match status" value="1"/>
</dbReference>
<dbReference type="Gene3D" id="1.20.1280.50">
    <property type="match status" value="1"/>
</dbReference>
<dbReference type="Pfam" id="PF00646">
    <property type="entry name" value="F-box"/>
    <property type="match status" value="1"/>
</dbReference>
<dbReference type="EMBL" id="CACRSJ010000105">
    <property type="protein sequence ID" value="VYS54341.1"/>
    <property type="molecule type" value="Genomic_DNA"/>
</dbReference>
<dbReference type="ExpressionAtlas" id="A0A654F967">
    <property type="expression patterns" value="baseline"/>
</dbReference>
<organism evidence="2 3">
    <name type="scientific">Arabidopsis thaliana</name>
    <name type="common">Mouse-ear cress</name>
    <dbReference type="NCBI Taxonomy" id="3702"/>
    <lineage>
        <taxon>Eukaryota</taxon>
        <taxon>Viridiplantae</taxon>
        <taxon>Streptophyta</taxon>
        <taxon>Embryophyta</taxon>
        <taxon>Tracheophyta</taxon>
        <taxon>Spermatophyta</taxon>
        <taxon>Magnoliopsida</taxon>
        <taxon>eudicotyledons</taxon>
        <taxon>Gunneridae</taxon>
        <taxon>Pentapetalae</taxon>
        <taxon>rosids</taxon>
        <taxon>malvids</taxon>
        <taxon>Brassicales</taxon>
        <taxon>Brassicaceae</taxon>
        <taxon>Camelineae</taxon>
        <taxon>Arabidopsis</taxon>
    </lineage>
</organism>
<dbReference type="SMART" id="SM00256">
    <property type="entry name" value="FBOX"/>
    <property type="match status" value="1"/>
</dbReference>
<proteinExistence type="predicted"/>
<dbReference type="AlphaFoldDB" id="A0A654F967"/>
<evidence type="ECO:0000259" key="1">
    <source>
        <dbReference type="PROSITE" id="PS50181"/>
    </source>
</evidence>
<dbReference type="CDD" id="cd22157">
    <property type="entry name" value="F-box_AtFBW1-like"/>
    <property type="match status" value="1"/>
</dbReference>
<protein>
    <recommendedName>
        <fullName evidence="1">F-box domain-containing protein</fullName>
    </recommendedName>
</protein>